<proteinExistence type="predicted"/>
<dbReference type="SUPFAM" id="SSF160379">
    <property type="entry name" value="SP0830-like"/>
    <property type="match status" value="1"/>
</dbReference>
<evidence type="ECO:0000313" key="2">
    <source>
        <dbReference type="Proteomes" id="UP001220530"/>
    </source>
</evidence>
<dbReference type="InterPro" id="IPR012545">
    <property type="entry name" value="DUF1697"/>
</dbReference>
<dbReference type="PANTHER" id="PTHR36439">
    <property type="entry name" value="BLL4334 PROTEIN"/>
    <property type="match status" value="1"/>
</dbReference>
<gene>
    <name evidence="1" type="ORF">PSQ19_09645</name>
</gene>
<reference evidence="1 2" key="1">
    <citation type="submission" date="2023-02" db="EMBL/GenBank/DDBJ databases">
        <title>Devosia algicola sp. nov., isolated from the phycosphere of marine algae.</title>
        <authorList>
            <person name="Kim J.M."/>
            <person name="Lee J.K."/>
            <person name="Choi B.J."/>
            <person name="Bayburt H."/>
            <person name="Jeon C.O."/>
        </authorList>
    </citation>
    <scope>NUCLEOTIDE SEQUENCE [LARGE SCALE GENOMIC DNA]</scope>
    <source>
        <strain evidence="1 2">G20-9</strain>
    </source>
</reference>
<accession>A0ABY7YJK3</accession>
<dbReference type="PANTHER" id="PTHR36439:SF1">
    <property type="entry name" value="DUF1697 DOMAIN-CONTAINING PROTEIN"/>
    <property type="match status" value="1"/>
</dbReference>
<dbReference type="EMBL" id="CP118246">
    <property type="protein sequence ID" value="WDR01155.1"/>
    <property type="molecule type" value="Genomic_DNA"/>
</dbReference>
<dbReference type="Proteomes" id="UP001220530">
    <property type="component" value="Chromosome"/>
</dbReference>
<sequence>MPKAVQQRYVALLYSISLPAGRRLVMQDLKQMTLSIGLEAPHTLLSTGNLLFTTQQTEINNLEARLETAYAATFGRHVDFLVRDTLAWKNIVATNPFVDAAEQNASNVMVRVMRNPLSKEKVADIASAARDGERLATVSGNLWISFAEAPSRSKLLPLLTRQKLGVGTIRNWNTARAIDSVLRS</sequence>
<name>A0ABY7YJK3_9HYPH</name>
<protein>
    <submittedName>
        <fullName evidence="1">DUF1697 domain-containing protein</fullName>
    </submittedName>
</protein>
<dbReference type="Pfam" id="PF08002">
    <property type="entry name" value="DUF1697"/>
    <property type="match status" value="1"/>
</dbReference>
<dbReference type="RefSeq" id="WP_282217567.1">
    <property type="nucleotide sequence ID" value="NZ_CP118246.1"/>
</dbReference>
<keyword evidence="2" id="KW-1185">Reference proteome</keyword>
<dbReference type="PIRSF" id="PIRSF008502">
    <property type="entry name" value="UCP008502"/>
    <property type="match status" value="1"/>
</dbReference>
<organism evidence="1 2">
    <name type="scientific">Devosia algicola</name>
    <dbReference type="NCBI Taxonomy" id="3026418"/>
    <lineage>
        <taxon>Bacteria</taxon>
        <taxon>Pseudomonadati</taxon>
        <taxon>Pseudomonadota</taxon>
        <taxon>Alphaproteobacteria</taxon>
        <taxon>Hyphomicrobiales</taxon>
        <taxon>Devosiaceae</taxon>
        <taxon>Devosia</taxon>
    </lineage>
</organism>
<dbReference type="Gene3D" id="3.30.70.1280">
    <property type="entry name" value="SP0830-like domains"/>
    <property type="match status" value="1"/>
</dbReference>
<evidence type="ECO:0000313" key="1">
    <source>
        <dbReference type="EMBL" id="WDR01155.1"/>
    </source>
</evidence>